<keyword evidence="2" id="KW-0378">Hydrolase</keyword>
<feature type="transmembrane region" description="Helical" evidence="3">
    <location>
        <begin position="106"/>
        <end position="124"/>
    </location>
</feature>
<feature type="transmembrane region" description="Helical" evidence="3">
    <location>
        <begin position="39"/>
        <end position="59"/>
    </location>
</feature>
<dbReference type="InterPro" id="IPR029052">
    <property type="entry name" value="Metallo-depent_PP-like"/>
</dbReference>
<dbReference type="PANTHER" id="PTHR31302">
    <property type="entry name" value="TRANSMEMBRANE PROTEIN WITH METALLOPHOSPHOESTERASE DOMAIN-RELATED"/>
    <property type="match status" value="1"/>
</dbReference>
<sequence length="372" mass="41173">MFRALFALLATLIIVGMNYYAYTRFLGRIDIFAKVRPWLKWGMVVVVGLEILFLMTLRFDVLGSQIFFFIASLLGISFMLFCVALVYDLVHVPLMRKSYDASRRMVLKSILDVTMLILAISYMAKGFLGGLSSSKVTEVTLRLKGLAEPLEVVQITDVHIGKVLGRPFLEEVVQVINTLNADIVVITGDLVDLSVEKIGDVLDPLRDIRSKFGVYFVPGNHEYFHGIEGISTHLKTLHVKVLGNTHVQVGGINLAGVYDVMAHRMNHPLVPDIAAALAGHNPNLPTVLLAHQPKYITHLKGDEPIDLVLCGHTHGGQIFPFGLLVLLDQPYLYGVYQHTACTQVFVSSGVGYWGPPVRVNAPSEIVKLTLRS</sequence>
<feature type="domain" description="Calcineurin-like phosphoesterase" evidence="4">
    <location>
        <begin position="152"/>
        <end position="315"/>
    </location>
</feature>
<keyword evidence="6" id="KW-1185">Reference proteome</keyword>
<protein>
    <submittedName>
        <fullName evidence="5">Metallophosphoesterase</fullName>
    </submittedName>
</protein>
<dbReference type="Gene3D" id="3.60.21.10">
    <property type="match status" value="1"/>
</dbReference>
<organism evidence="5 6">
    <name type="scientific">Sulfurospirillum tamanense</name>
    <dbReference type="NCBI Taxonomy" id="2813362"/>
    <lineage>
        <taxon>Bacteria</taxon>
        <taxon>Pseudomonadati</taxon>
        <taxon>Campylobacterota</taxon>
        <taxon>Epsilonproteobacteria</taxon>
        <taxon>Campylobacterales</taxon>
        <taxon>Sulfurospirillaceae</taxon>
        <taxon>Sulfurospirillum</taxon>
    </lineage>
</organism>
<name>A0ABS2WT11_9BACT</name>
<dbReference type="Pfam" id="PF00149">
    <property type="entry name" value="Metallophos"/>
    <property type="match status" value="1"/>
</dbReference>
<evidence type="ECO:0000313" key="6">
    <source>
        <dbReference type="Proteomes" id="UP000703590"/>
    </source>
</evidence>
<gene>
    <name evidence="5" type="ORF">JWV37_08395</name>
</gene>
<evidence type="ECO:0000259" key="4">
    <source>
        <dbReference type="Pfam" id="PF00149"/>
    </source>
</evidence>
<dbReference type="EMBL" id="JAFHKK010000017">
    <property type="protein sequence ID" value="MBN2964799.1"/>
    <property type="molecule type" value="Genomic_DNA"/>
</dbReference>
<evidence type="ECO:0000313" key="5">
    <source>
        <dbReference type="EMBL" id="MBN2964799.1"/>
    </source>
</evidence>
<evidence type="ECO:0000256" key="1">
    <source>
        <dbReference type="ARBA" id="ARBA00022723"/>
    </source>
</evidence>
<dbReference type="InterPro" id="IPR051158">
    <property type="entry name" value="Metallophosphoesterase_sf"/>
</dbReference>
<reference evidence="6" key="1">
    <citation type="submission" date="2021-02" db="EMBL/GenBank/DDBJ databases">
        <title>Sulfurospirillum tamanensis sp. nov.</title>
        <authorList>
            <person name="Merkel A.Y."/>
        </authorList>
    </citation>
    <scope>NUCLEOTIDE SEQUENCE [LARGE SCALE GENOMIC DNA]</scope>
    <source>
        <strain evidence="6">T05b</strain>
    </source>
</reference>
<keyword evidence="3" id="KW-0472">Membrane</keyword>
<dbReference type="InterPro" id="IPR004843">
    <property type="entry name" value="Calcineurin-like_PHP"/>
</dbReference>
<dbReference type="Proteomes" id="UP000703590">
    <property type="component" value="Unassembled WGS sequence"/>
</dbReference>
<comment type="caution">
    <text evidence="5">The sequence shown here is derived from an EMBL/GenBank/DDBJ whole genome shotgun (WGS) entry which is preliminary data.</text>
</comment>
<dbReference type="PANTHER" id="PTHR31302:SF31">
    <property type="entry name" value="PHOSPHODIESTERASE YAEI"/>
    <property type="match status" value="1"/>
</dbReference>
<evidence type="ECO:0000256" key="3">
    <source>
        <dbReference type="SAM" id="Phobius"/>
    </source>
</evidence>
<dbReference type="CDD" id="cd07385">
    <property type="entry name" value="MPP_YkuE_C"/>
    <property type="match status" value="1"/>
</dbReference>
<reference evidence="5 6" key="2">
    <citation type="submission" date="2021-02" db="EMBL/GenBank/DDBJ databases">
        <title>Sulfurospirillum tamanensis sp. nov.</title>
        <authorList>
            <person name="Frolova A."/>
            <person name="Merkel A."/>
            <person name="Slobodkin A."/>
        </authorList>
    </citation>
    <scope>NUCLEOTIDE SEQUENCE [LARGE SCALE GENOMIC DNA]</scope>
    <source>
        <strain evidence="5 6">T05b</strain>
    </source>
</reference>
<keyword evidence="1" id="KW-0479">Metal-binding</keyword>
<reference evidence="5 6" key="3">
    <citation type="submission" date="2021-02" db="EMBL/GenBank/DDBJ databases">
        <authorList>
            <person name="Merkel A.Y."/>
        </authorList>
    </citation>
    <scope>NUCLEOTIDE SEQUENCE [LARGE SCALE GENOMIC DNA]</scope>
    <source>
        <strain evidence="5 6">T05b</strain>
    </source>
</reference>
<evidence type="ECO:0000256" key="2">
    <source>
        <dbReference type="ARBA" id="ARBA00022801"/>
    </source>
</evidence>
<proteinExistence type="predicted"/>
<keyword evidence="3" id="KW-1133">Transmembrane helix</keyword>
<accession>A0ABS2WT11</accession>
<feature type="transmembrane region" description="Helical" evidence="3">
    <location>
        <begin position="66"/>
        <end position="86"/>
    </location>
</feature>
<dbReference type="RefSeq" id="WP_205459346.1">
    <property type="nucleotide sequence ID" value="NZ_JAFHKK010000017.1"/>
</dbReference>
<keyword evidence="3" id="KW-0812">Transmembrane</keyword>
<dbReference type="SUPFAM" id="SSF56300">
    <property type="entry name" value="Metallo-dependent phosphatases"/>
    <property type="match status" value="1"/>
</dbReference>